<proteinExistence type="predicted"/>
<dbReference type="Proteomes" id="UP000583929">
    <property type="component" value="Unassembled WGS sequence"/>
</dbReference>
<dbReference type="EMBL" id="JAATIQ010000036">
    <property type="protein sequence ID" value="KAF4396393.1"/>
    <property type="molecule type" value="Genomic_DNA"/>
</dbReference>
<sequence length="104" mass="12105">MFVNCCNIVVPYIAVITYSNYTQKEKENREETQKRLVTNTNSIITYCIRLIATCLSNQFTGLTLNSFLEEAVFFQHHLNRQESHPISHGKHHSLGLFLELFQID</sequence>
<reference evidence="1 2" key="1">
    <citation type="journal article" date="2020" name="bioRxiv">
        <title>Sequence and annotation of 42 cannabis genomes reveals extensive copy number variation in cannabinoid synthesis and pathogen resistance genes.</title>
        <authorList>
            <person name="Mckernan K.J."/>
            <person name="Helbert Y."/>
            <person name="Kane L.T."/>
            <person name="Ebling H."/>
            <person name="Zhang L."/>
            <person name="Liu B."/>
            <person name="Eaton Z."/>
            <person name="Mclaughlin S."/>
            <person name="Kingan S."/>
            <person name="Baybayan P."/>
            <person name="Concepcion G."/>
            <person name="Jordan M."/>
            <person name="Riva A."/>
            <person name="Barbazuk W."/>
            <person name="Harkins T."/>
        </authorList>
    </citation>
    <scope>NUCLEOTIDE SEQUENCE [LARGE SCALE GENOMIC DNA]</scope>
    <source>
        <strain evidence="2">cv. Jamaican Lion 4</strain>
        <tissue evidence="1">Leaf</tissue>
    </source>
</reference>
<evidence type="ECO:0000313" key="2">
    <source>
        <dbReference type="Proteomes" id="UP000583929"/>
    </source>
</evidence>
<gene>
    <name evidence="1" type="ORF">G4B88_019193</name>
</gene>
<name>A0A7J6HME3_CANSA</name>
<protein>
    <submittedName>
        <fullName evidence="1">Uncharacterized protein</fullName>
    </submittedName>
</protein>
<organism evidence="1 2">
    <name type="scientific">Cannabis sativa</name>
    <name type="common">Hemp</name>
    <name type="synonym">Marijuana</name>
    <dbReference type="NCBI Taxonomy" id="3483"/>
    <lineage>
        <taxon>Eukaryota</taxon>
        <taxon>Viridiplantae</taxon>
        <taxon>Streptophyta</taxon>
        <taxon>Embryophyta</taxon>
        <taxon>Tracheophyta</taxon>
        <taxon>Spermatophyta</taxon>
        <taxon>Magnoliopsida</taxon>
        <taxon>eudicotyledons</taxon>
        <taxon>Gunneridae</taxon>
        <taxon>Pentapetalae</taxon>
        <taxon>rosids</taxon>
        <taxon>fabids</taxon>
        <taxon>Rosales</taxon>
        <taxon>Cannabaceae</taxon>
        <taxon>Cannabis</taxon>
    </lineage>
</organism>
<keyword evidence="2" id="KW-1185">Reference proteome</keyword>
<accession>A0A7J6HME3</accession>
<evidence type="ECO:0000313" key="1">
    <source>
        <dbReference type="EMBL" id="KAF4396393.1"/>
    </source>
</evidence>
<comment type="caution">
    <text evidence="1">The sequence shown here is derived from an EMBL/GenBank/DDBJ whole genome shotgun (WGS) entry which is preliminary data.</text>
</comment>
<dbReference type="AlphaFoldDB" id="A0A7J6HME3"/>